<protein>
    <submittedName>
        <fullName evidence="3">Uncharacterized protein</fullName>
    </submittedName>
</protein>
<feature type="transmembrane region" description="Helical" evidence="1">
    <location>
        <begin position="135"/>
        <end position="157"/>
    </location>
</feature>
<keyword evidence="1" id="KW-0472">Membrane</keyword>
<evidence type="ECO:0000313" key="4">
    <source>
        <dbReference type="Proteomes" id="UP001150238"/>
    </source>
</evidence>
<reference evidence="3" key="1">
    <citation type="submission" date="2022-08" db="EMBL/GenBank/DDBJ databases">
        <authorList>
            <consortium name="DOE Joint Genome Institute"/>
            <person name="Min B."/>
            <person name="Riley R."/>
            <person name="Sierra-Patev S."/>
            <person name="Naranjo-Ortiz M."/>
            <person name="Looney B."/>
            <person name="Konkel Z."/>
            <person name="Slot J.C."/>
            <person name="Sakamoto Y."/>
            <person name="Steenwyk J.L."/>
            <person name="Rokas A."/>
            <person name="Carro J."/>
            <person name="Camarero S."/>
            <person name="Ferreira P."/>
            <person name="Molpeceres G."/>
            <person name="Ruiz-Duenas F.J."/>
            <person name="Serrano A."/>
            <person name="Henrissat B."/>
            <person name="Drula E."/>
            <person name="Hughes K.W."/>
            <person name="Mata J.L."/>
            <person name="Ishikawa N.K."/>
            <person name="Vargas-Isla R."/>
            <person name="Ushijima S."/>
            <person name="Smith C.A."/>
            <person name="Ahrendt S."/>
            <person name="Andreopoulos W."/>
            <person name="He G."/>
            <person name="Labutti K."/>
            <person name="Lipzen A."/>
            <person name="Ng V."/>
            <person name="Sandor L."/>
            <person name="Barry K."/>
            <person name="Martinez A.T."/>
            <person name="Xiao Y."/>
            <person name="Gibbons J.G."/>
            <person name="Terashima K."/>
            <person name="Hibbett D.S."/>
            <person name="Grigoriev I.V."/>
        </authorList>
    </citation>
    <scope>NUCLEOTIDE SEQUENCE</scope>
    <source>
        <strain evidence="3">Sp2 HRB7682 ss15</strain>
    </source>
</reference>
<sequence>MLSTKSPSFFILFLSAVLALALVVSESSALPVDAGPIQHVNSSINWIDLTESDLANATTHELDRRLMQDFNVADYAKLGYMTYVSREDAEEYVKLRTFTAIPGPENFRPVGQGAYLDPKVFTYGSSDKHCKVSPLLVTLFLLLLSWLMISQCVAVMLKETLTKTPRLFVPNDVMHVVPQWIGVQKYKEPPLLFYKPAESTSVQLVIPFQYLAKSPRYGSEKIYAKSNSKDIYVNCYENDRPLGSTKAEKEVMKWETWDVEHWPTGLKSSGNF</sequence>
<feature type="chain" id="PRO_5040786476" evidence="2">
    <location>
        <begin position="30"/>
        <end position="272"/>
    </location>
</feature>
<evidence type="ECO:0000313" key="3">
    <source>
        <dbReference type="EMBL" id="KAJ4470003.1"/>
    </source>
</evidence>
<comment type="caution">
    <text evidence="3">The sequence shown here is derived from an EMBL/GenBank/DDBJ whole genome shotgun (WGS) entry which is preliminary data.</text>
</comment>
<dbReference type="Proteomes" id="UP001150238">
    <property type="component" value="Unassembled WGS sequence"/>
</dbReference>
<keyword evidence="2" id="KW-0732">Signal</keyword>
<accession>A0A9W8ZZC0</accession>
<organism evidence="3 4">
    <name type="scientific">Lentinula lateritia</name>
    <dbReference type="NCBI Taxonomy" id="40482"/>
    <lineage>
        <taxon>Eukaryota</taxon>
        <taxon>Fungi</taxon>
        <taxon>Dikarya</taxon>
        <taxon>Basidiomycota</taxon>
        <taxon>Agaricomycotina</taxon>
        <taxon>Agaricomycetes</taxon>
        <taxon>Agaricomycetidae</taxon>
        <taxon>Agaricales</taxon>
        <taxon>Marasmiineae</taxon>
        <taxon>Omphalotaceae</taxon>
        <taxon>Lentinula</taxon>
    </lineage>
</organism>
<reference evidence="3" key="2">
    <citation type="journal article" date="2023" name="Proc. Natl. Acad. Sci. U.S.A.">
        <title>A global phylogenomic analysis of the shiitake genus Lentinula.</title>
        <authorList>
            <person name="Sierra-Patev S."/>
            <person name="Min B."/>
            <person name="Naranjo-Ortiz M."/>
            <person name="Looney B."/>
            <person name="Konkel Z."/>
            <person name="Slot J.C."/>
            <person name="Sakamoto Y."/>
            <person name="Steenwyk J.L."/>
            <person name="Rokas A."/>
            <person name="Carro J."/>
            <person name="Camarero S."/>
            <person name="Ferreira P."/>
            <person name="Molpeceres G."/>
            <person name="Ruiz-Duenas F.J."/>
            <person name="Serrano A."/>
            <person name="Henrissat B."/>
            <person name="Drula E."/>
            <person name="Hughes K.W."/>
            <person name="Mata J.L."/>
            <person name="Ishikawa N.K."/>
            <person name="Vargas-Isla R."/>
            <person name="Ushijima S."/>
            <person name="Smith C.A."/>
            <person name="Donoghue J."/>
            <person name="Ahrendt S."/>
            <person name="Andreopoulos W."/>
            <person name="He G."/>
            <person name="LaButti K."/>
            <person name="Lipzen A."/>
            <person name="Ng V."/>
            <person name="Riley R."/>
            <person name="Sandor L."/>
            <person name="Barry K."/>
            <person name="Martinez A.T."/>
            <person name="Xiao Y."/>
            <person name="Gibbons J.G."/>
            <person name="Terashima K."/>
            <person name="Grigoriev I.V."/>
            <person name="Hibbett D."/>
        </authorList>
    </citation>
    <scope>NUCLEOTIDE SEQUENCE</scope>
    <source>
        <strain evidence="3">Sp2 HRB7682 ss15</strain>
    </source>
</reference>
<dbReference type="EMBL" id="JANVFS010000033">
    <property type="protein sequence ID" value="KAJ4470003.1"/>
    <property type="molecule type" value="Genomic_DNA"/>
</dbReference>
<evidence type="ECO:0000256" key="2">
    <source>
        <dbReference type="SAM" id="SignalP"/>
    </source>
</evidence>
<gene>
    <name evidence="3" type="ORF">C8J55DRAFT_523264</name>
</gene>
<keyword evidence="1" id="KW-1133">Transmembrane helix</keyword>
<keyword evidence="1" id="KW-0812">Transmembrane</keyword>
<feature type="signal peptide" evidence="2">
    <location>
        <begin position="1"/>
        <end position="29"/>
    </location>
</feature>
<evidence type="ECO:0000256" key="1">
    <source>
        <dbReference type="SAM" id="Phobius"/>
    </source>
</evidence>
<proteinExistence type="predicted"/>
<dbReference type="AlphaFoldDB" id="A0A9W8ZZC0"/>
<name>A0A9W8ZZC0_9AGAR</name>